<dbReference type="EMBL" id="MOAM01000015">
    <property type="protein sequence ID" value="ROL75536.1"/>
    <property type="molecule type" value="Genomic_DNA"/>
</dbReference>
<keyword evidence="2" id="KW-1185">Reference proteome</keyword>
<gene>
    <name evidence="1" type="ORF">BHU25_09030</name>
</gene>
<comment type="caution">
    <text evidence="1">The sequence shown here is derived from an EMBL/GenBank/DDBJ whole genome shotgun (WGS) entry which is preliminary data.</text>
</comment>
<evidence type="ECO:0000313" key="2">
    <source>
        <dbReference type="Proteomes" id="UP000285286"/>
    </source>
</evidence>
<organism evidence="1 2">
    <name type="scientific">Pseudomonas vranovensis</name>
    <dbReference type="NCBI Taxonomy" id="321661"/>
    <lineage>
        <taxon>Bacteria</taxon>
        <taxon>Pseudomonadati</taxon>
        <taxon>Pseudomonadota</taxon>
        <taxon>Gammaproteobacteria</taxon>
        <taxon>Pseudomonadales</taxon>
        <taxon>Pseudomonadaceae</taxon>
        <taxon>Pseudomonas</taxon>
    </lineage>
</organism>
<dbReference type="AlphaFoldDB" id="A0A423DU09"/>
<accession>A0A423DU09</accession>
<evidence type="ECO:0000313" key="1">
    <source>
        <dbReference type="EMBL" id="ROL75536.1"/>
    </source>
</evidence>
<sequence>MPTPLKTCWPSSWGNVPGIDYSAPTLDLQAIVPKAGDKTWAQFDRHDAVQAGETVQLLWCPPLSAVNGWSEQPSEIAQSYLLKAKVLCSRGDGHELDILGSEQLLPMLRSLPREQSAWSLGQIATEQGPIIALEEACWSASAVVGRLTYLSACTPFEAHMELLLEVTGDEVFGLFSAHVDPGGAFYSFGRRTLEGRELMAVEQALKVARPLKDLHDNYLRS</sequence>
<dbReference type="RefSeq" id="WP_259679152.1">
    <property type="nucleotide sequence ID" value="NZ_MOAM01000015.1"/>
</dbReference>
<reference evidence="1 2" key="1">
    <citation type="submission" date="2016-10" db="EMBL/GenBank/DDBJ databases">
        <title>Comparative genome analysis of multiple Pseudomonas spp. focuses on biocontrol and plant growth promoting traits.</title>
        <authorList>
            <person name="Tao X.-Y."/>
            <person name="Taylor C.G."/>
        </authorList>
    </citation>
    <scope>NUCLEOTIDE SEQUENCE [LARGE SCALE GENOMIC DNA]</scope>
    <source>
        <strain evidence="1 2">15D11</strain>
    </source>
</reference>
<protein>
    <submittedName>
        <fullName evidence="1">Uncharacterized protein</fullName>
    </submittedName>
</protein>
<dbReference type="Proteomes" id="UP000285286">
    <property type="component" value="Unassembled WGS sequence"/>
</dbReference>
<proteinExistence type="predicted"/>
<name>A0A423DU09_9PSED</name>